<sequence>MKRNKVFSSSIAFILLMSIVLAGCQSVGGVDINKALLSQYELTTYESDAEYSIEFIVDEEVEQTKEEKDLLKYLQNATITMDEIKSEDLYTQSMKGALQLPFIDKIPFEMMVSQQDVTILVEGLNKPININSYMDQDMPEDLDINLEEFEQAGIDLVKLISKFIIENTPNPSTIEVESVEEKVNGKKMELNQIHVKIDGSELIPLFVEAVQNMFEDEEELKQFISDLYDIYVPLIIASMPEEVLEDPSSQMILSYLENKDLSVEYAFTFLMTNVKPYIADLEVMLEEFINDPVMNEIFSENNYLVTDIYVDEDLNIRKQTMELVIQPDMEDMGAIQGFKLYGESDVWNIDGNVKAATIDTTEVIDLTDVDNVSPAIFFKEMDRESTLYELLDHFELTTNRFYVYPHEDIEYVSYYDFPIMVDGVTYASEGYLLSELDVTTEWVAENQISIVDIMTEKEILITLDSNEAIVDGETVQMSNTPVVIEGEAHFPLRFVVKNLDALIYFDEEMKRIVITKEY</sequence>
<dbReference type="RefSeq" id="WP_305991608.1">
    <property type="nucleotide sequence ID" value="NZ_JAVAMP010000002.1"/>
</dbReference>
<comment type="caution">
    <text evidence="3">The sequence shown here is derived from an EMBL/GenBank/DDBJ whole genome shotgun (WGS) entry which is preliminary data.</text>
</comment>
<keyword evidence="4" id="KW-1185">Reference proteome</keyword>
<feature type="domain" description="Copper amine oxidase-like N-terminal" evidence="2">
    <location>
        <begin position="417"/>
        <end position="514"/>
    </location>
</feature>
<evidence type="ECO:0000313" key="3">
    <source>
        <dbReference type="EMBL" id="MDP5274326.1"/>
    </source>
</evidence>
<dbReference type="Gene3D" id="3.30.457.10">
    <property type="entry name" value="Copper amine oxidase-like, N-terminal domain"/>
    <property type="match status" value="1"/>
</dbReference>
<dbReference type="InterPro" id="IPR012854">
    <property type="entry name" value="Cu_amine_oxidase-like_N"/>
</dbReference>
<feature type="chain" id="PRO_5047257266" evidence="1">
    <location>
        <begin position="23"/>
        <end position="518"/>
    </location>
</feature>
<evidence type="ECO:0000313" key="4">
    <source>
        <dbReference type="Proteomes" id="UP001231941"/>
    </source>
</evidence>
<dbReference type="EMBL" id="JAVAMP010000002">
    <property type="protein sequence ID" value="MDP5274326.1"/>
    <property type="molecule type" value="Genomic_DNA"/>
</dbReference>
<organism evidence="3 4">
    <name type="scientific">Chengkuizengella axinellae</name>
    <dbReference type="NCBI Taxonomy" id="3064388"/>
    <lineage>
        <taxon>Bacteria</taxon>
        <taxon>Bacillati</taxon>
        <taxon>Bacillota</taxon>
        <taxon>Bacilli</taxon>
        <taxon>Bacillales</taxon>
        <taxon>Paenibacillaceae</taxon>
        <taxon>Chengkuizengella</taxon>
    </lineage>
</organism>
<dbReference type="Proteomes" id="UP001231941">
    <property type="component" value="Unassembled WGS sequence"/>
</dbReference>
<evidence type="ECO:0000256" key="1">
    <source>
        <dbReference type="SAM" id="SignalP"/>
    </source>
</evidence>
<feature type="signal peptide" evidence="1">
    <location>
        <begin position="1"/>
        <end position="22"/>
    </location>
</feature>
<proteinExistence type="predicted"/>
<dbReference type="SUPFAM" id="SSF55383">
    <property type="entry name" value="Copper amine oxidase, domain N"/>
    <property type="match status" value="1"/>
</dbReference>
<name>A0ABT9IYA1_9BACL</name>
<dbReference type="InterPro" id="IPR036582">
    <property type="entry name" value="Mao_N_sf"/>
</dbReference>
<dbReference type="PROSITE" id="PS51257">
    <property type="entry name" value="PROKAR_LIPOPROTEIN"/>
    <property type="match status" value="1"/>
</dbReference>
<accession>A0ABT9IYA1</accession>
<dbReference type="Pfam" id="PF07833">
    <property type="entry name" value="Cu_amine_oxidN1"/>
    <property type="match status" value="1"/>
</dbReference>
<gene>
    <name evidence="3" type="ORF">Q5Y73_09410</name>
</gene>
<protein>
    <submittedName>
        <fullName evidence="3">Copper amine oxidase N-terminal domain-containing protein</fullName>
    </submittedName>
</protein>
<keyword evidence="1" id="KW-0732">Signal</keyword>
<reference evidence="3 4" key="1">
    <citation type="submission" date="2023-08" db="EMBL/GenBank/DDBJ databases">
        <authorList>
            <person name="Park J.-S."/>
        </authorList>
    </citation>
    <scope>NUCLEOTIDE SEQUENCE [LARGE SCALE GENOMIC DNA]</scope>
    <source>
        <strain evidence="3 4">2205SS18-9</strain>
    </source>
</reference>
<evidence type="ECO:0000259" key="2">
    <source>
        <dbReference type="Pfam" id="PF07833"/>
    </source>
</evidence>